<dbReference type="EMBL" id="JAEUBD010000382">
    <property type="protein sequence ID" value="KAH3675258.1"/>
    <property type="molecule type" value="Genomic_DNA"/>
</dbReference>
<reference evidence="2" key="2">
    <citation type="submission" date="2021-01" db="EMBL/GenBank/DDBJ databases">
        <authorList>
            <person name="Schikora-Tamarit M.A."/>
        </authorList>
    </citation>
    <scope>NUCLEOTIDE SEQUENCE</scope>
    <source>
        <strain evidence="2">NCAIM Y.01608</strain>
    </source>
</reference>
<dbReference type="AlphaFoldDB" id="A0A9P8TDA5"/>
<reference evidence="2" key="1">
    <citation type="journal article" date="2021" name="Open Biol.">
        <title>Shared evolutionary footprints suggest mitochondrial oxidative damage underlies multiple complex I losses in fungi.</title>
        <authorList>
            <person name="Schikora-Tamarit M.A."/>
            <person name="Marcet-Houben M."/>
            <person name="Nosek J."/>
            <person name="Gabaldon T."/>
        </authorList>
    </citation>
    <scope>NUCLEOTIDE SEQUENCE</scope>
    <source>
        <strain evidence="2">NCAIM Y.01608</strain>
    </source>
</reference>
<keyword evidence="3" id="KW-1185">Reference proteome</keyword>
<organism evidence="2 3">
    <name type="scientific">Ogataea polymorpha</name>
    <dbReference type="NCBI Taxonomy" id="460523"/>
    <lineage>
        <taxon>Eukaryota</taxon>
        <taxon>Fungi</taxon>
        <taxon>Dikarya</taxon>
        <taxon>Ascomycota</taxon>
        <taxon>Saccharomycotina</taxon>
        <taxon>Pichiomycetes</taxon>
        <taxon>Pichiales</taxon>
        <taxon>Pichiaceae</taxon>
        <taxon>Ogataea</taxon>
    </lineage>
</organism>
<protein>
    <submittedName>
        <fullName evidence="2">Uncharacterized protein</fullName>
    </submittedName>
</protein>
<proteinExistence type="predicted"/>
<feature type="region of interest" description="Disordered" evidence="1">
    <location>
        <begin position="15"/>
        <end position="34"/>
    </location>
</feature>
<dbReference type="Proteomes" id="UP000788993">
    <property type="component" value="Unassembled WGS sequence"/>
</dbReference>
<comment type="caution">
    <text evidence="2">The sequence shown here is derived from an EMBL/GenBank/DDBJ whole genome shotgun (WGS) entry which is preliminary data.</text>
</comment>
<evidence type="ECO:0000313" key="3">
    <source>
        <dbReference type="Proteomes" id="UP000788993"/>
    </source>
</evidence>
<name>A0A9P8TDA5_9ASCO</name>
<accession>A0A9P8TDA5</accession>
<evidence type="ECO:0000313" key="2">
    <source>
        <dbReference type="EMBL" id="KAH3675258.1"/>
    </source>
</evidence>
<gene>
    <name evidence="2" type="ORF">OGATHE_001598</name>
</gene>
<sequence>MESAVFDLKIEKTESLPGDEGSSANLKPFGDSETNVEPERLSMVSFVFVSEMEGVGVRSASCSGWWSRRSRWSSSDSAGDEKSISRSSNLMNLSISSVFGAAGCWTCCEWFRSMRDTMRSLMSSSWLRLRGNDGDGAGRVAFFFDLSRISFFKFFRSDTSLMTSSLR</sequence>
<evidence type="ECO:0000256" key="1">
    <source>
        <dbReference type="SAM" id="MobiDB-lite"/>
    </source>
</evidence>